<dbReference type="SUPFAM" id="SSF47240">
    <property type="entry name" value="Ferritin-like"/>
    <property type="match status" value="1"/>
</dbReference>
<keyword evidence="2" id="KW-1185">Reference proteome</keyword>
<name>A0A6P7T6Q7_9MOLL</name>
<reference evidence="3" key="1">
    <citation type="submission" date="2025-08" db="UniProtKB">
        <authorList>
            <consortium name="RefSeq"/>
        </authorList>
    </citation>
    <scope>IDENTIFICATION</scope>
</reference>
<evidence type="ECO:0000313" key="2">
    <source>
        <dbReference type="Proteomes" id="UP000515154"/>
    </source>
</evidence>
<feature type="chain" id="PRO_5028912660" evidence="1">
    <location>
        <begin position="19"/>
        <end position="152"/>
    </location>
</feature>
<dbReference type="Gene3D" id="1.20.1260.10">
    <property type="match status" value="1"/>
</dbReference>
<proteinExistence type="predicted"/>
<gene>
    <name evidence="3" type="primary">LOC115219476</name>
</gene>
<dbReference type="KEGG" id="osn:115219476"/>
<dbReference type="Proteomes" id="UP000515154">
    <property type="component" value="Linkage group LG14"/>
</dbReference>
<dbReference type="InterPro" id="IPR012347">
    <property type="entry name" value="Ferritin-like"/>
</dbReference>
<evidence type="ECO:0000313" key="3">
    <source>
        <dbReference type="RefSeq" id="XP_029645506.2"/>
    </source>
</evidence>
<keyword evidence="1" id="KW-0732">Signal</keyword>
<dbReference type="InterPro" id="IPR009078">
    <property type="entry name" value="Ferritin-like_SF"/>
</dbReference>
<protein>
    <submittedName>
        <fullName evidence="3">Uncharacterized protein LOC115219476</fullName>
    </submittedName>
</protein>
<feature type="signal peptide" evidence="1">
    <location>
        <begin position="1"/>
        <end position="18"/>
    </location>
</feature>
<accession>A0A6P7T6Q7</accession>
<dbReference type="RefSeq" id="XP_029645506.2">
    <property type="nucleotide sequence ID" value="XM_029789646.2"/>
</dbReference>
<organism evidence="2 3">
    <name type="scientific">Octopus sinensis</name>
    <name type="common">East Asian common octopus</name>
    <dbReference type="NCBI Taxonomy" id="2607531"/>
    <lineage>
        <taxon>Eukaryota</taxon>
        <taxon>Metazoa</taxon>
        <taxon>Spiralia</taxon>
        <taxon>Lophotrochozoa</taxon>
        <taxon>Mollusca</taxon>
        <taxon>Cephalopoda</taxon>
        <taxon>Coleoidea</taxon>
        <taxon>Octopodiformes</taxon>
        <taxon>Octopoda</taxon>
        <taxon>Incirrata</taxon>
        <taxon>Octopodidae</taxon>
        <taxon>Octopus</taxon>
    </lineage>
</organism>
<evidence type="ECO:0000256" key="1">
    <source>
        <dbReference type="SAM" id="SignalP"/>
    </source>
</evidence>
<sequence>MKSFICVVLILCFSSIHTQKLSTGDAALMNELSIVQYNAASYYRYVSQYFHATNLFGFKKFFMKLSDLKSENAKDIFLYISGRIDPLTKPHVSINTIRFLFIDIECKPNHRQLMPKTIVTSDFFVSHPLSMLAWVGRFNWGLGSQKAAPGPV</sequence>
<dbReference type="AlphaFoldDB" id="A0A6P7T6Q7"/>